<reference evidence="2 3" key="1">
    <citation type="journal article" date="2003" name="Genome Res.">
        <title>Genome analysis of F. nucleatum sub spp vincentii and its comparison with the genome of F. nucleatum ATCC 25586.</title>
        <authorList>
            <person name="Kapatral V."/>
            <person name="Ivanova N."/>
            <person name="Anderson I."/>
            <person name="Reznik G."/>
            <person name="Bhattacharyya A."/>
            <person name="Gardner W.L."/>
            <person name="Mikhailova N."/>
            <person name="Lapidus A."/>
            <person name="Larsen N."/>
            <person name="D'Souza M."/>
            <person name="Walunas T."/>
            <person name="Haselkorn R."/>
            <person name="Overbeek R."/>
            <person name="Kyrpides N."/>
        </authorList>
    </citation>
    <scope>NUCLEOTIDE SEQUENCE [LARGE SCALE GENOMIC DNA]</scope>
    <source>
        <strain evidence="2 3">ATCC 49256</strain>
    </source>
</reference>
<name>Q7P376_FUSVC</name>
<protein>
    <recommendedName>
        <fullName evidence="1">DUF3944 domain-containing protein</fullName>
    </recommendedName>
</protein>
<evidence type="ECO:0000313" key="2">
    <source>
        <dbReference type="EMBL" id="EAA25051.1"/>
    </source>
</evidence>
<gene>
    <name evidence="2" type="ORF">FNV1995</name>
</gene>
<dbReference type="Pfam" id="PF13099">
    <property type="entry name" value="DUF3944"/>
    <property type="match status" value="1"/>
</dbReference>
<dbReference type="EMBL" id="AABF01000006">
    <property type="protein sequence ID" value="EAA25051.1"/>
    <property type="molecule type" value="Genomic_DNA"/>
</dbReference>
<feature type="domain" description="DUF3944" evidence="1">
    <location>
        <begin position="3"/>
        <end position="36"/>
    </location>
</feature>
<dbReference type="Proteomes" id="UP000006454">
    <property type="component" value="Unassembled WGS sequence"/>
</dbReference>
<dbReference type="AlphaFoldDB" id="Q7P376"/>
<evidence type="ECO:0000259" key="1">
    <source>
        <dbReference type="Pfam" id="PF13099"/>
    </source>
</evidence>
<accession>Q7P376</accession>
<organism evidence="2 3">
    <name type="scientific">Fusobacterium vincentii ATCC 49256</name>
    <dbReference type="NCBI Taxonomy" id="209882"/>
    <lineage>
        <taxon>Bacteria</taxon>
        <taxon>Fusobacteriati</taxon>
        <taxon>Fusobacteriota</taxon>
        <taxon>Fusobacteriia</taxon>
        <taxon>Fusobacteriales</taxon>
        <taxon>Fusobacteriaceae</taxon>
        <taxon>Fusobacterium</taxon>
    </lineage>
</organism>
<sequence length="242" mass="27890">MAYVFDENLEFLGECNEEQLAKLAEILIKDDDAKFRRFEEVTGSNEYKRYGNHYHKYWEILAGDFQKFGGNSGANLLRGGKGVQYNEILTDILGANFSKKTVIEKEKELLKRSIPIILDEIGIKERISIAKSIEFQGKDYNTDTIIDFINKKNNDKDFDYKITNIILEYITTRRMDYSLVKKMFSFINENTLLGIKAITTSIIPGTIFNTLNLPLMEAKRVTIPASVVIACLRKILNYKKEQ</sequence>
<comment type="caution">
    <text evidence="2">The sequence shown here is derived from an EMBL/GenBank/DDBJ whole genome shotgun (WGS) entry which is preliminary data.</text>
</comment>
<dbReference type="InterPro" id="IPR025217">
    <property type="entry name" value="DUF3944"/>
</dbReference>
<evidence type="ECO:0000313" key="3">
    <source>
        <dbReference type="Proteomes" id="UP000006454"/>
    </source>
</evidence>
<proteinExistence type="predicted"/>